<dbReference type="Pfam" id="PF02311">
    <property type="entry name" value="AraC_binding"/>
    <property type="match status" value="1"/>
</dbReference>
<reference evidence="8" key="1">
    <citation type="submission" date="2020-12" db="EMBL/GenBank/DDBJ databases">
        <title>Clostridium thailandense sp. nov., a novel acetogenic bacterium isolated from peat land soil in Thailand.</title>
        <authorList>
            <person name="Chaikitkaew S."/>
            <person name="Birkeland N.K."/>
        </authorList>
    </citation>
    <scope>NUCLEOTIDE SEQUENCE</scope>
    <source>
        <strain evidence="8">DSM 17425</strain>
    </source>
</reference>
<evidence type="ECO:0000313" key="8">
    <source>
        <dbReference type="EMBL" id="MBI6872453.1"/>
    </source>
</evidence>
<dbReference type="Gene3D" id="3.20.20.80">
    <property type="entry name" value="Glycosidases"/>
    <property type="match status" value="1"/>
</dbReference>
<gene>
    <name evidence="8" type="ORF">I6U51_06985</name>
</gene>
<evidence type="ECO:0000256" key="4">
    <source>
        <dbReference type="ARBA" id="ARBA00023125"/>
    </source>
</evidence>
<feature type="domain" description="HTH araC/xylS-type" evidence="7">
    <location>
        <begin position="176"/>
        <end position="274"/>
    </location>
</feature>
<dbReference type="InterPro" id="IPR037923">
    <property type="entry name" value="HTH-like"/>
</dbReference>
<dbReference type="SUPFAM" id="SSF46689">
    <property type="entry name" value="Homeodomain-like"/>
    <property type="match status" value="1"/>
</dbReference>
<dbReference type="Gene3D" id="2.60.40.1500">
    <property type="entry name" value="Glycosyl hydrolase domain, family 39"/>
    <property type="match status" value="1"/>
</dbReference>
<proteinExistence type="inferred from homology"/>
<evidence type="ECO:0000256" key="5">
    <source>
        <dbReference type="ARBA" id="ARBA00023163"/>
    </source>
</evidence>
<dbReference type="PROSITE" id="PS00041">
    <property type="entry name" value="HTH_ARAC_FAMILY_1"/>
    <property type="match status" value="1"/>
</dbReference>
<dbReference type="InterPro" id="IPR018060">
    <property type="entry name" value="HTH_AraC"/>
</dbReference>
<evidence type="ECO:0000256" key="2">
    <source>
        <dbReference type="ARBA" id="ARBA00022801"/>
    </source>
</evidence>
<keyword evidence="4" id="KW-0238">DNA-binding</keyword>
<dbReference type="Pfam" id="PF01229">
    <property type="entry name" value="Glyco_hydro_39"/>
    <property type="match status" value="1"/>
</dbReference>
<evidence type="ECO:0000256" key="6">
    <source>
        <dbReference type="ARBA" id="ARBA00023295"/>
    </source>
</evidence>
<dbReference type="InterPro" id="IPR018062">
    <property type="entry name" value="HTH_AraC-typ_CS"/>
</dbReference>
<dbReference type="EMBL" id="JAEEGB010000006">
    <property type="protein sequence ID" value="MBI6872453.1"/>
    <property type="molecule type" value="Genomic_DNA"/>
</dbReference>
<comment type="similarity">
    <text evidence="1">Belongs to the glycosyl hydrolase 39 family.</text>
</comment>
<comment type="caution">
    <text evidence="8">The sequence shown here is derived from an EMBL/GenBank/DDBJ whole genome shotgun (WGS) entry which is preliminary data.</text>
</comment>
<evidence type="ECO:0000256" key="3">
    <source>
        <dbReference type="ARBA" id="ARBA00023015"/>
    </source>
</evidence>
<organism evidence="8 9">
    <name type="scientific">Clostridium aciditolerans</name>
    <dbReference type="NCBI Taxonomy" id="339861"/>
    <lineage>
        <taxon>Bacteria</taxon>
        <taxon>Bacillati</taxon>
        <taxon>Bacillota</taxon>
        <taxon>Clostridia</taxon>
        <taxon>Eubacteriales</taxon>
        <taxon>Clostridiaceae</taxon>
        <taxon>Clostridium</taxon>
    </lineage>
</organism>
<dbReference type="PANTHER" id="PTHR43280">
    <property type="entry name" value="ARAC-FAMILY TRANSCRIPTIONAL REGULATOR"/>
    <property type="match status" value="1"/>
</dbReference>
<dbReference type="GO" id="GO:0003700">
    <property type="term" value="F:DNA-binding transcription factor activity"/>
    <property type="evidence" value="ECO:0007669"/>
    <property type="project" value="InterPro"/>
</dbReference>
<dbReference type="GO" id="GO:0043565">
    <property type="term" value="F:sequence-specific DNA binding"/>
    <property type="evidence" value="ECO:0007669"/>
    <property type="project" value="InterPro"/>
</dbReference>
<dbReference type="Proteomes" id="UP000622687">
    <property type="component" value="Unassembled WGS sequence"/>
</dbReference>
<dbReference type="SUPFAM" id="SSF51445">
    <property type="entry name" value="(Trans)glycosidases"/>
    <property type="match status" value="1"/>
</dbReference>
<dbReference type="CDD" id="cd02208">
    <property type="entry name" value="cupin_RmlC-like"/>
    <property type="match status" value="1"/>
</dbReference>
<keyword evidence="3" id="KW-0805">Transcription regulation</keyword>
<evidence type="ECO:0000256" key="1">
    <source>
        <dbReference type="ARBA" id="ARBA00008875"/>
    </source>
</evidence>
<dbReference type="PROSITE" id="PS01124">
    <property type="entry name" value="HTH_ARAC_FAMILY_2"/>
    <property type="match status" value="1"/>
</dbReference>
<sequence length="696" mass="83865">MRREYVTFTEHLPVNISLNTIKEYPLHWHNCVEIIFVLKGSIYVQIESETYEVLEREIEIVNADEPHRIYSNDEYNKILVFKMDIEFFEKYYNDVKNIYFYTNSTVEWAQEEEKYQVLRRFLSILTCEVIQKSDDFDEEIEKYMVKLLFHLLNNFHYLLYDEEDLKENDIQFERYHRISKFIYNNYMNKISLQDIAEREFLSSYYLSHEIKNMAGINFKEFLNSTRVHESVKLLLDTEKTISEISEDVGFSHTRYYNKYFKMYYNMTPLQYRKKNYISEKKYEKIKKYEELNIEEAIEYLSTYLEDYDRFNYEKEIIKINVDVSEVMGEVNDYWKEVINLGDGIELLKEREQSFAADIQKNIGFKYGIVQYLFHKDMRIYFNKNLDFLNWNEVEKLMEFMVDIKLIPMIILDKIFDEIDLFLRLLESFILYFLDLYGIGEIQNWRFRTAKDLPQDYIEAAQKIFDKYELGDIIEEAFEEDNTVNSIFDTSYMIPYIIHNFINEKNNMLFLKAYDTVEESSVMSNELFFGSPGITTLNGIRKSSYYAYYFLSKLGDLLIKKEDGYIVTSYEDNYQILIYSFSEDLNETIENEKLIKQKRKKQVTEREISLSLKNLQYDYKVTVYEIGEEIGSAFNNWTLMGRPKRLTYEEMDVLYNISQPRISLNFAKKKPVYNLISKIEGYGAVLITLQKVQKHLF</sequence>
<protein>
    <submittedName>
        <fullName evidence="8">Helix-turn-helix domain-containing protein</fullName>
    </submittedName>
</protein>
<evidence type="ECO:0000259" key="7">
    <source>
        <dbReference type="PROSITE" id="PS01124"/>
    </source>
</evidence>
<dbReference type="InterPro" id="IPR003313">
    <property type="entry name" value="AraC-bd"/>
</dbReference>
<accession>A0A934HX95</accession>
<dbReference type="Gene3D" id="1.10.10.60">
    <property type="entry name" value="Homeodomain-like"/>
    <property type="match status" value="2"/>
</dbReference>
<evidence type="ECO:0000313" key="9">
    <source>
        <dbReference type="Proteomes" id="UP000622687"/>
    </source>
</evidence>
<dbReference type="InterPro" id="IPR009057">
    <property type="entry name" value="Homeodomain-like_sf"/>
</dbReference>
<dbReference type="RefSeq" id="WP_211141952.1">
    <property type="nucleotide sequence ID" value="NZ_JAEEGB010000006.1"/>
</dbReference>
<dbReference type="SUPFAM" id="SSF51215">
    <property type="entry name" value="Regulatory protein AraC"/>
    <property type="match status" value="1"/>
</dbReference>
<keyword evidence="2" id="KW-0378">Hydrolase</keyword>
<dbReference type="Gene3D" id="2.60.120.10">
    <property type="entry name" value="Jelly Rolls"/>
    <property type="match status" value="1"/>
</dbReference>
<dbReference type="GO" id="GO:0016798">
    <property type="term" value="F:hydrolase activity, acting on glycosyl bonds"/>
    <property type="evidence" value="ECO:0007669"/>
    <property type="project" value="UniProtKB-KW"/>
</dbReference>
<dbReference type="SUPFAM" id="SSF51011">
    <property type="entry name" value="Glycosyl hydrolase domain"/>
    <property type="match status" value="1"/>
</dbReference>
<dbReference type="AlphaFoldDB" id="A0A934HX95"/>
<dbReference type="Pfam" id="PF12833">
    <property type="entry name" value="HTH_18"/>
    <property type="match status" value="1"/>
</dbReference>
<keyword evidence="6" id="KW-0326">Glycosidase</keyword>
<name>A0A934HX95_9CLOT</name>
<dbReference type="InterPro" id="IPR049166">
    <property type="entry name" value="GH39_cat"/>
</dbReference>
<dbReference type="InterPro" id="IPR014710">
    <property type="entry name" value="RmlC-like_jellyroll"/>
</dbReference>
<dbReference type="PANTHER" id="PTHR43280:SF34">
    <property type="entry name" value="ARAC-FAMILY TRANSCRIPTIONAL REGULATOR"/>
    <property type="match status" value="1"/>
</dbReference>
<dbReference type="InterPro" id="IPR017853">
    <property type="entry name" value="GH"/>
</dbReference>
<keyword evidence="9" id="KW-1185">Reference proteome</keyword>
<keyword evidence="5" id="KW-0804">Transcription</keyword>
<dbReference type="SMART" id="SM00342">
    <property type="entry name" value="HTH_ARAC"/>
    <property type="match status" value="1"/>
</dbReference>